<dbReference type="InterPro" id="IPR001753">
    <property type="entry name" value="Enoyl-CoA_hydra/iso"/>
</dbReference>
<dbReference type="PANTHER" id="PTHR11941">
    <property type="entry name" value="ENOYL-COA HYDRATASE-RELATED"/>
    <property type="match status" value="1"/>
</dbReference>
<dbReference type="CDD" id="cd06558">
    <property type="entry name" value="crotonase-like"/>
    <property type="match status" value="1"/>
</dbReference>
<name>A0A0K0XD28_MYCGD</name>
<dbReference type="PATRIC" id="fig|134601.6.peg.6033"/>
<dbReference type="Pfam" id="PF00378">
    <property type="entry name" value="ECH_1"/>
    <property type="match status" value="1"/>
</dbReference>
<dbReference type="AlphaFoldDB" id="A0A0K0XD28"/>
<evidence type="ECO:0000256" key="2">
    <source>
        <dbReference type="ARBA" id="ARBA00005254"/>
    </source>
</evidence>
<dbReference type="Gene3D" id="1.10.12.10">
    <property type="entry name" value="Lyase 2-enoyl-coa Hydratase, Chain A, domain 2"/>
    <property type="match status" value="1"/>
</dbReference>
<evidence type="ECO:0000256" key="8">
    <source>
        <dbReference type="RuleBase" id="RU003707"/>
    </source>
</evidence>
<evidence type="ECO:0000256" key="6">
    <source>
        <dbReference type="ARBA" id="ARBA00023709"/>
    </source>
</evidence>
<comment type="catalytic activity">
    <reaction evidence="6">
        <text>a (3S)-3-hydroxyacyl-CoA = a (2E)-enoyl-CoA + H2O</text>
        <dbReference type="Rhea" id="RHEA:16105"/>
        <dbReference type="ChEBI" id="CHEBI:15377"/>
        <dbReference type="ChEBI" id="CHEBI:57318"/>
        <dbReference type="ChEBI" id="CHEBI:58856"/>
        <dbReference type="EC" id="4.2.1.17"/>
    </reaction>
</comment>
<proteinExistence type="inferred from homology"/>
<dbReference type="EMBL" id="CP012150">
    <property type="protein sequence ID" value="AKS35308.1"/>
    <property type="molecule type" value="Genomic_DNA"/>
</dbReference>
<dbReference type="RefSeq" id="WP_049747769.1">
    <property type="nucleotide sequence ID" value="NZ_CP012150.1"/>
</dbReference>
<accession>A0A0K0XD28</accession>
<evidence type="ECO:0000256" key="4">
    <source>
        <dbReference type="ARBA" id="ARBA00023098"/>
    </source>
</evidence>
<sequence length="259" mass="27716">MADLEYTVADGIGTILLNRPHRKNAFTLEMLDAWAAALREARTDPDVRVVLVTGAQGSFCSGVDLDDFAEITTTLGRQQVLQDRVHRVAAAAQDLDKPLIAAVDGVAVGAGMDMALACDLRLASTRARFSEGYVRVGLIPGDGGAHLLPRIVGQARALELLWTGRFVEADEALALGLVLSVHSPDEFPEAVSSLCRQLAAGPPVAIRAIKRLVRNGERVDFMTSLSMVAAEQAVVQSTQDSAEAVAAFREKRTPVFQGR</sequence>
<comment type="function">
    <text evidence="1">Could possibly oxidize fatty acids using specific components.</text>
</comment>
<dbReference type="Gene3D" id="3.90.226.10">
    <property type="entry name" value="2-enoyl-CoA Hydratase, Chain A, domain 1"/>
    <property type="match status" value="1"/>
</dbReference>
<gene>
    <name evidence="9" type="ORF">AFA91_29195</name>
</gene>
<evidence type="ECO:0000313" key="10">
    <source>
        <dbReference type="Proteomes" id="UP000062255"/>
    </source>
</evidence>
<protein>
    <submittedName>
        <fullName evidence="9">Enoyl-CoA hydratase</fullName>
    </submittedName>
</protein>
<dbReference type="OrthoDB" id="8452484at2"/>
<dbReference type="InterPro" id="IPR014748">
    <property type="entry name" value="Enoyl-CoA_hydra_C"/>
</dbReference>
<keyword evidence="4" id="KW-0443">Lipid metabolism</keyword>
<evidence type="ECO:0000256" key="7">
    <source>
        <dbReference type="ARBA" id="ARBA00023717"/>
    </source>
</evidence>
<keyword evidence="5" id="KW-0456">Lyase</keyword>
<dbReference type="PANTHER" id="PTHR11941:SF54">
    <property type="entry name" value="ENOYL-COA HYDRATASE, MITOCHONDRIAL"/>
    <property type="match status" value="1"/>
</dbReference>
<dbReference type="KEGG" id="mgo:AFA91_29195"/>
<comment type="similarity">
    <text evidence="2 8">Belongs to the enoyl-CoA hydratase/isomerase family.</text>
</comment>
<evidence type="ECO:0000256" key="5">
    <source>
        <dbReference type="ARBA" id="ARBA00023239"/>
    </source>
</evidence>
<dbReference type="Proteomes" id="UP000062255">
    <property type="component" value="Chromosome"/>
</dbReference>
<organism evidence="9 10">
    <name type="scientific">Mycolicibacterium goodii</name>
    <name type="common">Mycobacterium goodii</name>
    <dbReference type="NCBI Taxonomy" id="134601"/>
    <lineage>
        <taxon>Bacteria</taxon>
        <taxon>Bacillati</taxon>
        <taxon>Actinomycetota</taxon>
        <taxon>Actinomycetes</taxon>
        <taxon>Mycobacteriales</taxon>
        <taxon>Mycobacteriaceae</taxon>
        <taxon>Mycolicibacterium</taxon>
    </lineage>
</organism>
<reference evidence="9 10" key="1">
    <citation type="submission" date="2015-07" db="EMBL/GenBank/DDBJ databases">
        <title>Complete genome sequence of Mycobacterium goodii X7B, a facultative thermophilic biodesulfurizing bacterium.</title>
        <authorList>
            <person name="Yu B."/>
            <person name="Li F."/>
            <person name="Xu P."/>
        </authorList>
    </citation>
    <scope>NUCLEOTIDE SEQUENCE [LARGE SCALE GENOMIC DNA]</scope>
    <source>
        <strain evidence="9 10">X7B</strain>
    </source>
</reference>
<dbReference type="PROSITE" id="PS00166">
    <property type="entry name" value="ENOYL_COA_HYDRATASE"/>
    <property type="match status" value="1"/>
</dbReference>
<dbReference type="STRING" id="134601.AFA91_29195"/>
<dbReference type="InterPro" id="IPR018376">
    <property type="entry name" value="Enoyl-CoA_hyd/isom_CS"/>
</dbReference>
<dbReference type="GO" id="GO:0004300">
    <property type="term" value="F:enoyl-CoA hydratase activity"/>
    <property type="evidence" value="ECO:0007669"/>
    <property type="project" value="UniProtKB-EC"/>
</dbReference>
<comment type="catalytic activity">
    <reaction evidence="7">
        <text>a 4-saturated-(3S)-3-hydroxyacyl-CoA = a (3E)-enoyl-CoA + H2O</text>
        <dbReference type="Rhea" id="RHEA:20724"/>
        <dbReference type="ChEBI" id="CHEBI:15377"/>
        <dbReference type="ChEBI" id="CHEBI:58521"/>
        <dbReference type="ChEBI" id="CHEBI:137480"/>
        <dbReference type="EC" id="4.2.1.17"/>
    </reaction>
</comment>
<evidence type="ECO:0000313" key="9">
    <source>
        <dbReference type="EMBL" id="AKS35308.1"/>
    </source>
</evidence>
<dbReference type="InterPro" id="IPR029045">
    <property type="entry name" value="ClpP/crotonase-like_dom_sf"/>
</dbReference>
<keyword evidence="3" id="KW-0276">Fatty acid metabolism</keyword>
<dbReference type="GO" id="GO:0006635">
    <property type="term" value="P:fatty acid beta-oxidation"/>
    <property type="evidence" value="ECO:0007669"/>
    <property type="project" value="TreeGrafter"/>
</dbReference>
<dbReference type="SUPFAM" id="SSF52096">
    <property type="entry name" value="ClpP/crotonase"/>
    <property type="match status" value="1"/>
</dbReference>
<evidence type="ECO:0000256" key="1">
    <source>
        <dbReference type="ARBA" id="ARBA00002994"/>
    </source>
</evidence>
<evidence type="ECO:0000256" key="3">
    <source>
        <dbReference type="ARBA" id="ARBA00022832"/>
    </source>
</evidence>